<dbReference type="GO" id="GO:0016791">
    <property type="term" value="F:phosphatase activity"/>
    <property type="evidence" value="ECO:0007669"/>
    <property type="project" value="TreeGrafter"/>
</dbReference>
<keyword evidence="2" id="KW-1185">Reference proteome</keyword>
<dbReference type="OrthoDB" id="9793115at2"/>
<accession>A0A563DVC6</accession>
<dbReference type="RefSeq" id="WP_146319154.1">
    <property type="nucleotide sequence ID" value="NZ_VCQV01000030.1"/>
</dbReference>
<dbReference type="EMBL" id="VCQV01000030">
    <property type="protein sequence ID" value="TWP34217.1"/>
    <property type="molecule type" value="Genomic_DNA"/>
</dbReference>
<dbReference type="InterPro" id="IPR013078">
    <property type="entry name" value="His_Pase_superF_clade-1"/>
</dbReference>
<dbReference type="InterPro" id="IPR001345">
    <property type="entry name" value="PG/BPGM_mutase_AS"/>
</dbReference>
<dbReference type="InterPro" id="IPR029033">
    <property type="entry name" value="His_PPase_superfam"/>
</dbReference>
<name>A0A563DVC6_9MICO</name>
<comment type="caution">
    <text evidence="1">The sequence shown here is derived from an EMBL/GenBank/DDBJ whole genome shotgun (WGS) entry which is preliminary data.</text>
</comment>
<dbReference type="Proteomes" id="UP000320244">
    <property type="component" value="Unassembled WGS sequence"/>
</dbReference>
<dbReference type="Gene3D" id="3.40.50.1240">
    <property type="entry name" value="Phosphoglycerate mutase-like"/>
    <property type="match status" value="1"/>
</dbReference>
<dbReference type="CDD" id="cd07067">
    <property type="entry name" value="HP_PGM_like"/>
    <property type="match status" value="1"/>
</dbReference>
<organism evidence="1 2">
    <name type="scientific">Leekyejoonella antrihumi</name>
    <dbReference type="NCBI Taxonomy" id="1660198"/>
    <lineage>
        <taxon>Bacteria</taxon>
        <taxon>Bacillati</taxon>
        <taxon>Actinomycetota</taxon>
        <taxon>Actinomycetes</taxon>
        <taxon>Micrococcales</taxon>
        <taxon>Dermacoccaceae</taxon>
        <taxon>Leekyejoonella</taxon>
    </lineage>
</organism>
<dbReference type="PANTHER" id="PTHR48100">
    <property type="entry name" value="BROAD-SPECIFICITY PHOSPHATASE YOR283W-RELATED"/>
    <property type="match status" value="1"/>
</dbReference>
<dbReference type="SMART" id="SM00855">
    <property type="entry name" value="PGAM"/>
    <property type="match status" value="1"/>
</dbReference>
<proteinExistence type="predicted"/>
<dbReference type="AlphaFoldDB" id="A0A563DVC6"/>
<dbReference type="PROSITE" id="PS00175">
    <property type="entry name" value="PG_MUTASE"/>
    <property type="match status" value="1"/>
</dbReference>
<evidence type="ECO:0000313" key="2">
    <source>
        <dbReference type="Proteomes" id="UP000320244"/>
    </source>
</evidence>
<gene>
    <name evidence="1" type="ORF">FGL98_18325</name>
</gene>
<dbReference type="InterPro" id="IPR050275">
    <property type="entry name" value="PGM_Phosphatase"/>
</dbReference>
<dbReference type="SUPFAM" id="SSF53254">
    <property type="entry name" value="Phosphoglycerate mutase-like"/>
    <property type="match status" value="1"/>
</dbReference>
<protein>
    <submittedName>
        <fullName evidence="1">Histidine phosphatase family protein</fullName>
    </submittedName>
</protein>
<dbReference type="GO" id="GO:0005737">
    <property type="term" value="C:cytoplasm"/>
    <property type="evidence" value="ECO:0007669"/>
    <property type="project" value="TreeGrafter"/>
</dbReference>
<reference evidence="1 2" key="2">
    <citation type="submission" date="2019-08" db="EMBL/GenBank/DDBJ databases">
        <title>Jejuicoccus antrihumi gen. nov., sp. nov., a new member of the family Dermacoccaceae isolated from a cave.</title>
        <authorList>
            <person name="Schumann P."/>
            <person name="Kim I.S."/>
        </authorList>
    </citation>
    <scope>NUCLEOTIDE SEQUENCE [LARGE SCALE GENOMIC DNA]</scope>
    <source>
        <strain evidence="1 2">C5-26</strain>
    </source>
</reference>
<evidence type="ECO:0000313" key="1">
    <source>
        <dbReference type="EMBL" id="TWP34217.1"/>
    </source>
</evidence>
<reference evidence="1 2" key="1">
    <citation type="submission" date="2019-05" db="EMBL/GenBank/DDBJ databases">
        <authorList>
            <person name="Lee S.D."/>
        </authorList>
    </citation>
    <scope>NUCLEOTIDE SEQUENCE [LARGE SCALE GENOMIC DNA]</scope>
    <source>
        <strain evidence="1 2">C5-26</strain>
    </source>
</reference>
<dbReference type="Pfam" id="PF00300">
    <property type="entry name" value="His_Phos_1"/>
    <property type="match status" value="1"/>
</dbReference>
<dbReference type="PANTHER" id="PTHR48100:SF58">
    <property type="entry name" value="PE-PGRS FAMILY PROTEIN PE_PGRS11"/>
    <property type="match status" value="1"/>
</dbReference>
<sequence>MRLLLIRHGETPANVIHALDTTLPGPGLTELGHAQAAALPAVLASERIEGIWASEAARAQATAGPLAAACSLPVQTLRGMYEIQAGALEKKTDPASITTYVEAMRSWSAGELDVRVPGGESGREALDRLDAGVRLVAATGIGTAAVFSHGAAIRVWSGRRGINLPADFVARNVLENTGIVALDGDPGGGWVVRSWMGRCFDGQPVDA</sequence>